<dbReference type="EMBL" id="JAJSPL020000001">
    <property type="protein sequence ID" value="KAK7749868.1"/>
    <property type="molecule type" value="Genomic_DNA"/>
</dbReference>
<evidence type="ECO:0000256" key="1">
    <source>
        <dbReference type="SAM" id="MobiDB-lite"/>
    </source>
</evidence>
<feature type="region of interest" description="Disordered" evidence="1">
    <location>
        <begin position="120"/>
        <end position="166"/>
    </location>
</feature>
<accession>A0AAN9YLQ1</accession>
<evidence type="ECO:0000313" key="4">
    <source>
        <dbReference type="EMBL" id="KAK7749868.1"/>
    </source>
</evidence>
<dbReference type="AlphaFoldDB" id="A0AAN9YLQ1"/>
<dbReference type="InterPro" id="IPR050560">
    <property type="entry name" value="MYB_TF"/>
</dbReference>
<keyword evidence="5" id="KW-1185">Reference proteome</keyword>
<dbReference type="InterPro" id="IPR017930">
    <property type="entry name" value="Myb_dom"/>
</dbReference>
<dbReference type="GO" id="GO:0000978">
    <property type="term" value="F:RNA polymerase II cis-regulatory region sequence-specific DNA binding"/>
    <property type="evidence" value="ECO:0007669"/>
    <property type="project" value="TreeGrafter"/>
</dbReference>
<feature type="compositionally biased region" description="Low complexity" evidence="1">
    <location>
        <begin position="133"/>
        <end position="145"/>
    </location>
</feature>
<proteinExistence type="predicted"/>
<feature type="compositionally biased region" description="Basic and acidic residues" evidence="1">
    <location>
        <begin position="329"/>
        <end position="343"/>
    </location>
</feature>
<organism evidence="4 5">
    <name type="scientific">Cytospora paraplurivora</name>
    <dbReference type="NCBI Taxonomy" id="2898453"/>
    <lineage>
        <taxon>Eukaryota</taxon>
        <taxon>Fungi</taxon>
        <taxon>Dikarya</taxon>
        <taxon>Ascomycota</taxon>
        <taxon>Pezizomycotina</taxon>
        <taxon>Sordariomycetes</taxon>
        <taxon>Sordariomycetidae</taxon>
        <taxon>Diaporthales</taxon>
        <taxon>Cytosporaceae</taxon>
        <taxon>Cytospora</taxon>
    </lineage>
</organism>
<evidence type="ECO:0000313" key="5">
    <source>
        <dbReference type="Proteomes" id="UP001320245"/>
    </source>
</evidence>
<dbReference type="PANTHER" id="PTHR45614">
    <property type="entry name" value="MYB PROTEIN-RELATED"/>
    <property type="match status" value="1"/>
</dbReference>
<dbReference type="Gene3D" id="1.10.10.60">
    <property type="entry name" value="Homeodomain-like"/>
    <property type="match status" value="1"/>
</dbReference>
<dbReference type="Pfam" id="PF13921">
    <property type="entry name" value="Myb_DNA-bind_6"/>
    <property type="match status" value="1"/>
</dbReference>
<dbReference type="CDD" id="cd00167">
    <property type="entry name" value="SANT"/>
    <property type="match status" value="1"/>
</dbReference>
<feature type="domain" description="HTH myb-type" evidence="3">
    <location>
        <begin position="13"/>
        <end position="72"/>
    </location>
</feature>
<dbReference type="GO" id="GO:0005634">
    <property type="term" value="C:nucleus"/>
    <property type="evidence" value="ECO:0007669"/>
    <property type="project" value="TreeGrafter"/>
</dbReference>
<dbReference type="PROSITE" id="PS51294">
    <property type="entry name" value="HTH_MYB"/>
    <property type="match status" value="1"/>
</dbReference>
<feature type="compositionally biased region" description="Polar residues" evidence="1">
    <location>
        <begin position="1"/>
        <end position="12"/>
    </location>
</feature>
<evidence type="ECO:0000259" key="3">
    <source>
        <dbReference type="PROSITE" id="PS51294"/>
    </source>
</evidence>
<dbReference type="SMART" id="SM00717">
    <property type="entry name" value="SANT"/>
    <property type="match status" value="2"/>
</dbReference>
<dbReference type="SUPFAM" id="SSF46689">
    <property type="entry name" value="Homeodomain-like"/>
    <property type="match status" value="1"/>
</dbReference>
<feature type="compositionally biased region" description="Low complexity" evidence="1">
    <location>
        <begin position="346"/>
        <end position="365"/>
    </location>
</feature>
<name>A0AAN9YLQ1_9PEZI</name>
<evidence type="ECO:0000259" key="2">
    <source>
        <dbReference type="PROSITE" id="PS50090"/>
    </source>
</evidence>
<reference evidence="4 5" key="1">
    <citation type="journal article" date="2023" name="PLoS ONE">
        <title>Cytospora paraplurivora sp. nov. isolated from orchards with fruit tree decline syndrome in Ontario, Canada.</title>
        <authorList>
            <person name="Ilyukhin E."/>
            <person name="Nguyen H.D.T."/>
            <person name="Castle A.J."/>
            <person name="Ellouze W."/>
        </authorList>
    </citation>
    <scope>NUCLEOTIDE SEQUENCE [LARGE SCALE GENOMIC DNA]</scope>
    <source>
        <strain evidence="4 5">FDS-564</strain>
    </source>
</reference>
<dbReference type="GO" id="GO:0000981">
    <property type="term" value="F:DNA-binding transcription factor activity, RNA polymerase II-specific"/>
    <property type="evidence" value="ECO:0007669"/>
    <property type="project" value="TreeGrafter"/>
</dbReference>
<feature type="domain" description="Myb-like" evidence="2">
    <location>
        <begin position="13"/>
        <end position="68"/>
    </location>
</feature>
<dbReference type="Proteomes" id="UP001320245">
    <property type="component" value="Unassembled WGS sequence"/>
</dbReference>
<dbReference type="PANTHER" id="PTHR45614:SF25">
    <property type="entry name" value="MYB PROTEIN"/>
    <property type="match status" value="1"/>
</dbReference>
<feature type="region of interest" description="Disordered" evidence="1">
    <location>
        <begin position="185"/>
        <end position="365"/>
    </location>
</feature>
<comment type="caution">
    <text evidence="4">The sequence shown here is derived from an EMBL/GenBank/DDBJ whole genome shotgun (WGS) entry which is preliminary data.</text>
</comment>
<feature type="compositionally biased region" description="Low complexity" evidence="1">
    <location>
        <begin position="271"/>
        <end position="297"/>
    </location>
</feature>
<protein>
    <submittedName>
        <fullName evidence="4">Uncharacterized protein</fullName>
    </submittedName>
</protein>
<dbReference type="InterPro" id="IPR001005">
    <property type="entry name" value="SANT/Myb"/>
</dbReference>
<dbReference type="GO" id="GO:0000278">
    <property type="term" value="P:mitotic cell cycle"/>
    <property type="evidence" value="ECO:0007669"/>
    <property type="project" value="TreeGrafter"/>
</dbReference>
<dbReference type="InterPro" id="IPR009057">
    <property type="entry name" value="Homeodomain-like_sf"/>
</dbReference>
<feature type="region of interest" description="Disordered" evidence="1">
    <location>
        <begin position="1"/>
        <end position="20"/>
    </location>
</feature>
<dbReference type="PROSITE" id="PS50090">
    <property type="entry name" value="MYB_LIKE"/>
    <property type="match status" value="1"/>
</dbReference>
<sequence>MASYDGITQGQARANKYGGPWSNAESQRLEFLVAKFTGPSSQVHWVEIAREHGTRDAKQCRERWDNHLKPGLRRDKITDQEGAYIMDWVGRQGKHWAPLGRAMGRPENMVKNYWYQEHKKLERGGRQKGQRVSSPSMSRSNSSSSHQAFGGTAISPTYPSAHHYHQGTSPSFTCPQYYQQAPAHHSWPYNHSPTTHSQQYPSRRVSDASALEQTPSLASDHGSPVESPRSAPGVPYPQGQFALPSYAPASQQPDLLSPKELLEKAQHRRSASSSSHDSWGALPTGPAPTYGPYGQQPWAWEYANSHSNGNPWQKREVYPSATTVGSAPDYRHDKPDQGRHFAEPRASTSTRASSDSRMSISSLIS</sequence>
<dbReference type="GO" id="GO:0045944">
    <property type="term" value="P:positive regulation of transcription by RNA polymerase II"/>
    <property type="evidence" value="ECO:0007669"/>
    <property type="project" value="TreeGrafter"/>
</dbReference>
<feature type="compositionally biased region" description="Polar residues" evidence="1">
    <location>
        <begin position="189"/>
        <end position="201"/>
    </location>
</feature>
<gene>
    <name evidence="4" type="ORF">SLS53_000450</name>
</gene>